<evidence type="ECO:0000313" key="4">
    <source>
        <dbReference type="Proteomes" id="UP000017836"/>
    </source>
</evidence>
<feature type="chain" id="PRO_5004807414" description="DUF641 domain-containing protein" evidence="2">
    <location>
        <begin position="30"/>
        <end position="294"/>
    </location>
</feature>
<sequence>MADSSVAMSFKWITGFILIAVRSSMLGCGHETLENRSYNASSVSSELEELKTKAEFLEFVLQEKTNELNTKDAYIANTLKIIEEKTNDILFLQKSLDDLKHVRADLSNLEERVSGLETEVGILKIVIQKSKADLQSLEYRASDMEKKSELMASQIERMEDIVTEQWIQIRQTEHALQTVQMMTLKARRKIDTAERIVLKFINKVAGYSLDSIIPGSFRYYILREILIFSSYVDWAAHQLKGIIIATRAYHHEVCVLSLNFLLQKFGIFVTSITMSGVCVCVYRHERALNPPPSN</sequence>
<name>W1PHH2_AMBTC</name>
<proteinExistence type="predicted"/>
<dbReference type="EMBL" id="KI393888">
    <property type="protein sequence ID" value="ERN06565.1"/>
    <property type="molecule type" value="Genomic_DNA"/>
</dbReference>
<keyword evidence="4" id="KW-1185">Reference proteome</keyword>
<protein>
    <recommendedName>
        <fullName evidence="5">DUF641 domain-containing protein</fullName>
    </recommendedName>
</protein>
<evidence type="ECO:0000313" key="3">
    <source>
        <dbReference type="EMBL" id="ERN06565.1"/>
    </source>
</evidence>
<dbReference type="Proteomes" id="UP000017836">
    <property type="component" value="Unassembled WGS sequence"/>
</dbReference>
<feature type="signal peptide" evidence="2">
    <location>
        <begin position="1"/>
        <end position="29"/>
    </location>
</feature>
<evidence type="ECO:0000256" key="2">
    <source>
        <dbReference type="SAM" id="SignalP"/>
    </source>
</evidence>
<evidence type="ECO:0008006" key="5">
    <source>
        <dbReference type="Google" id="ProtNLM"/>
    </source>
</evidence>
<organism evidence="3 4">
    <name type="scientific">Amborella trichopoda</name>
    <dbReference type="NCBI Taxonomy" id="13333"/>
    <lineage>
        <taxon>Eukaryota</taxon>
        <taxon>Viridiplantae</taxon>
        <taxon>Streptophyta</taxon>
        <taxon>Embryophyta</taxon>
        <taxon>Tracheophyta</taxon>
        <taxon>Spermatophyta</taxon>
        <taxon>Magnoliopsida</taxon>
        <taxon>Amborellales</taxon>
        <taxon>Amborellaceae</taxon>
        <taxon>Amborella</taxon>
    </lineage>
</organism>
<keyword evidence="1" id="KW-0175">Coiled coil</keyword>
<dbReference type="Gramene" id="ERN06565">
    <property type="protein sequence ID" value="ERN06565"/>
    <property type="gene ID" value="AMTR_s00058p00127730"/>
</dbReference>
<dbReference type="AlphaFoldDB" id="W1PHH2"/>
<keyword evidence="2" id="KW-0732">Signal</keyword>
<evidence type="ECO:0000256" key="1">
    <source>
        <dbReference type="SAM" id="Coils"/>
    </source>
</evidence>
<dbReference type="PANTHER" id="PTHR34360">
    <property type="entry name" value="OS08G0519400 PROTEIN"/>
    <property type="match status" value="1"/>
</dbReference>
<feature type="coiled-coil region" evidence="1">
    <location>
        <begin position="92"/>
        <end position="147"/>
    </location>
</feature>
<dbReference type="STRING" id="13333.W1PHH2"/>
<reference evidence="4" key="1">
    <citation type="journal article" date="2013" name="Science">
        <title>The Amborella genome and the evolution of flowering plants.</title>
        <authorList>
            <consortium name="Amborella Genome Project"/>
        </authorList>
    </citation>
    <scope>NUCLEOTIDE SEQUENCE [LARGE SCALE GENOMIC DNA]</scope>
</reference>
<accession>W1PHH2</accession>
<dbReference type="OMA" id="LHARECE"/>
<dbReference type="HOGENOM" id="CLU_072199_0_0_1"/>
<dbReference type="eggNOG" id="ENOG502RVUA">
    <property type="taxonomic scope" value="Eukaryota"/>
</dbReference>
<gene>
    <name evidence="3" type="ORF">AMTR_s00058p00127730</name>
</gene>
<dbReference type="PANTHER" id="PTHR34360:SF2">
    <property type="entry name" value="MYOSIN HEAVY CHAIN-LIKE PROTEIN"/>
    <property type="match status" value="1"/>
</dbReference>